<dbReference type="Pfam" id="PF00005">
    <property type="entry name" value="ABC_tran"/>
    <property type="match status" value="1"/>
</dbReference>
<dbReference type="CDD" id="cd03230">
    <property type="entry name" value="ABC_DR_subfamily_A"/>
    <property type="match status" value="1"/>
</dbReference>
<dbReference type="InterPro" id="IPR017871">
    <property type="entry name" value="ABC_transporter-like_CS"/>
</dbReference>
<protein>
    <submittedName>
        <fullName evidence="6">ABC transporter ATP-binding protein</fullName>
    </submittedName>
</protein>
<dbReference type="GO" id="GO:0005524">
    <property type="term" value="F:ATP binding"/>
    <property type="evidence" value="ECO:0007669"/>
    <property type="project" value="UniProtKB-KW"/>
</dbReference>
<dbReference type="InterPro" id="IPR003593">
    <property type="entry name" value="AAA+_ATPase"/>
</dbReference>
<evidence type="ECO:0000256" key="2">
    <source>
        <dbReference type="ARBA" id="ARBA00022448"/>
    </source>
</evidence>
<evidence type="ECO:0000313" key="7">
    <source>
        <dbReference type="Proteomes" id="UP000067476"/>
    </source>
</evidence>
<dbReference type="InterPro" id="IPR027417">
    <property type="entry name" value="P-loop_NTPase"/>
</dbReference>
<dbReference type="EMBL" id="CP012357">
    <property type="protein sequence ID" value="AKX34635.1"/>
    <property type="molecule type" value="Genomic_DNA"/>
</dbReference>
<keyword evidence="3" id="KW-0547">Nucleotide-binding</keyword>
<keyword evidence="7" id="KW-1185">Reference proteome</keyword>
<keyword evidence="4 6" id="KW-0067">ATP-binding</keyword>
<organism evidence="6 7">
    <name type="scientific">Spiroplasma litorale</name>
    <dbReference type="NCBI Taxonomy" id="216942"/>
    <lineage>
        <taxon>Bacteria</taxon>
        <taxon>Bacillati</taxon>
        <taxon>Mycoplasmatota</taxon>
        <taxon>Mollicutes</taxon>
        <taxon>Entomoplasmatales</taxon>
        <taxon>Spiroplasmataceae</taxon>
        <taxon>Spiroplasma</taxon>
    </lineage>
</organism>
<dbReference type="KEGG" id="sll:SLITO_v1c10240"/>
<dbReference type="PROSITE" id="PS00211">
    <property type="entry name" value="ABC_TRANSPORTER_1"/>
    <property type="match status" value="1"/>
</dbReference>
<proteinExistence type="inferred from homology"/>
<dbReference type="PROSITE" id="PS50893">
    <property type="entry name" value="ABC_TRANSPORTER_2"/>
    <property type="match status" value="1"/>
</dbReference>
<evidence type="ECO:0000256" key="3">
    <source>
        <dbReference type="ARBA" id="ARBA00022741"/>
    </source>
</evidence>
<evidence type="ECO:0000259" key="5">
    <source>
        <dbReference type="PROSITE" id="PS50893"/>
    </source>
</evidence>
<dbReference type="SUPFAM" id="SSF52540">
    <property type="entry name" value="P-loop containing nucleoside triphosphate hydrolases"/>
    <property type="match status" value="1"/>
</dbReference>
<sequence>MIFINKINKTYGSYVANKNISIKVEKGLTYGILGTNGAGKTTLINQVMGFIKSDSGDIKVHDNNPWKNRELIMDKIGFVAGEIKQYQNLKSKNYIKIHKDFIKDFDENYYNNLINLLEINLNTKIKNLSKGNKQKLELLCALMKKPEILVLDEPTSGLDPVMQNKFYDILKYIKQFNVTIFICSHIFQEIKLLCDKVSFINSGSIIKEFEIDDNCDLEDEFNKCFGNNKNIKNLFDSNINLGGKNEKV</sequence>
<dbReference type="AlphaFoldDB" id="A0A0K1W2T2"/>
<reference evidence="6 7" key="1">
    <citation type="journal article" date="2015" name="Genome Announc.">
        <title>Complete Genome Sequence of Spiroplasma litorale TN-1T (DSM 21781), a Bacterium Isolated from a Green-Eyed Horsefly (Tabanus nigrovittatus).</title>
        <authorList>
            <person name="Lo W.S."/>
            <person name="Lai Y.C."/>
            <person name="Lien Y.W."/>
            <person name="Wang T.H."/>
            <person name="Kuo C.H."/>
        </authorList>
    </citation>
    <scope>NUCLEOTIDE SEQUENCE [LARGE SCALE GENOMIC DNA]</scope>
    <source>
        <strain evidence="6 7">TN-1</strain>
    </source>
</reference>
<dbReference type="PANTHER" id="PTHR42711:SF5">
    <property type="entry name" value="ABC TRANSPORTER ATP-BINDING PROTEIN NATA"/>
    <property type="match status" value="1"/>
</dbReference>
<feature type="domain" description="ABC transporter" evidence="5">
    <location>
        <begin position="2"/>
        <end position="227"/>
    </location>
</feature>
<comment type="similarity">
    <text evidence="1">Belongs to the ABC transporter superfamily.</text>
</comment>
<evidence type="ECO:0000256" key="4">
    <source>
        <dbReference type="ARBA" id="ARBA00022840"/>
    </source>
</evidence>
<dbReference type="Gene3D" id="3.40.50.300">
    <property type="entry name" value="P-loop containing nucleotide triphosphate hydrolases"/>
    <property type="match status" value="1"/>
</dbReference>
<name>A0A0K1W2T2_9MOLU</name>
<dbReference type="GO" id="GO:0016887">
    <property type="term" value="F:ATP hydrolysis activity"/>
    <property type="evidence" value="ECO:0007669"/>
    <property type="project" value="InterPro"/>
</dbReference>
<dbReference type="PATRIC" id="fig|216942.3.peg.1040"/>
<keyword evidence="2" id="KW-0813">Transport</keyword>
<evidence type="ECO:0000256" key="1">
    <source>
        <dbReference type="ARBA" id="ARBA00005417"/>
    </source>
</evidence>
<dbReference type="InterPro" id="IPR050763">
    <property type="entry name" value="ABC_transporter_ATP-binding"/>
</dbReference>
<dbReference type="SMART" id="SM00382">
    <property type="entry name" value="AAA"/>
    <property type="match status" value="1"/>
</dbReference>
<gene>
    <name evidence="6" type="ORF">SLITO_v1c10240</name>
</gene>
<evidence type="ECO:0000313" key="6">
    <source>
        <dbReference type="EMBL" id="AKX34635.1"/>
    </source>
</evidence>
<dbReference type="InterPro" id="IPR003439">
    <property type="entry name" value="ABC_transporter-like_ATP-bd"/>
</dbReference>
<dbReference type="STRING" id="216942.SLITO_v1c10240"/>
<accession>A0A0K1W2T2</accession>
<dbReference type="Proteomes" id="UP000067476">
    <property type="component" value="Chromosome"/>
</dbReference>
<dbReference type="PANTHER" id="PTHR42711">
    <property type="entry name" value="ABC TRANSPORTER ATP-BINDING PROTEIN"/>
    <property type="match status" value="1"/>
</dbReference>